<dbReference type="InParanoid" id="A0A2K1IQV4"/>
<reference evidence="1 3" key="1">
    <citation type="journal article" date="2008" name="Science">
        <title>The Physcomitrella genome reveals evolutionary insights into the conquest of land by plants.</title>
        <authorList>
            <person name="Rensing S."/>
            <person name="Lang D."/>
            <person name="Zimmer A."/>
            <person name="Terry A."/>
            <person name="Salamov A."/>
            <person name="Shapiro H."/>
            <person name="Nishiyama T."/>
            <person name="Perroud P.-F."/>
            <person name="Lindquist E."/>
            <person name="Kamisugi Y."/>
            <person name="Tanahashi T."/>
            <person name="Sakakibara K."/>
            <person name="Fujita T."/>
            <person name="Oishi K."/>
            <person name="Shin-I T."/>
            <person name="Kuroki Y."/>
            <person name="Toyoda A."/>
            <person name="Suzuki Y."/>
            <person name="Hashimoto A."/>
            <person name="Yamaguchi K."/>
            <person name="Sugano A."/>
            <person name="Kohara Y."/>
            <person name="Fujiyama A."/>
            <person name="Anterola A."/>
            <person name="Aoki S."/>
            <person name="Ashton N."/>
            <person name="Barbazuk W.B."/>
            <person name="Barker E."/>
            <person name="Bennetzen J."/>
            <person name="Bezanilla M."/>
            <person name="Blankenship R."/>
            <person name="Cho S.H."/>
            <person name="Dutcher S."/>
            <person name="Estelle M."/>
            <person name="Fawcett J.A."/>
            <person name="Gundlach H."/>
            <person name="Hanada K."/>
            <person name="Heyl A."/>
            <person name="Hicks K.A."/>
            <person name="Hugh J."/>
            <person name="Lohr M."/>
            <person name="Mayer K."/>
            <person name="Melkozernov A."/>
            <person name="Murata T."/>
            <person name="Nelson D."/>
            <person name="Pils B."/>
            <person name="Prigge M."/>
            <person name="Reiss B."/>
            <person name="Renner T."/>
            <person name="Rombauts S."/>
            <person name="Rushton P."/>
            <person name="Sanderfoot A."/>
            <person name="Schween G."/>
            <person name="Shiu S.-H."/>
            <person name="Stueber K."/>
            <person name="Theodoulou F.L."/>
            <person name="Tu H."/>
            <person name="Van de Peer Y."/>
            <person name="Verrier P.J."/>
            <person name="Waters E."/>
            <person name="Wood A."/>
            <person name="Yang L."/>
            <person name="Cove D."/>
            <person name="Cuming A."/>
            <person name="Hasebe M."/>
            <person name="Lucas S."/>
            <person name="Mishler D.B."/>
            <person name="Reski R."/>
            <person name="Grigoriev I."/>
            <person name="Quatrano R.S."/>
            <person name="Boore J.L."/>
        </authorList>
    </citation>
    <scope>NUCLEOTIDE SEQUENCE [LARGE SCALE GENOMIC DNA]</scope>
    <source>
        <strain evidence="2 3">cv. Gransden 2004</strain>
    </source>
</reference>
<gene>
    <name evidence="1" type="ORF">PHYPA_025781</name>
</gene>
<sequence>MFAILRPEISKAMNTQTPLDFESTSLSGKVWRLKRVFKAPTEQESCEEKVSRGLRMEEKWGGDSQVSYDSQREYTQKSFCRIQQSQGGASIIDDLPFLI</sequence>
<evidence type="ECO:0000313" key="2">
    <source>
        <dbReference type="EnsemblPlants" id="Pp3c21_6070V3.1"/>
    </source>
</evidence>
<reference evidence="2" key="3">
    <citation type="submission" date="2020-12" db="UniProtKB">
        <authorList>
            <consortium name="EnsemblPlants"/>
        </authorList>
    </citation>
    <scope>IDENTIFICATION</scope>
</reference>
<reference evidence="1 3" key="2">
    <citation type="journal article" date="2018" name="Plant J.">
        <title>The Physcomitrella patens chromosome-scale assembly reveals moss genome structure and evolution.</title>
        <authorList>
            <person name="Lang D."/>
            <person name="Ullrich K.K."/>
            <person name="Murat F."/>
            <person name="Fuchs J."/>
            <person name="Jenkins J."/>
            <person name="Haas F.B."/>
            <person name="Piednoel M."/>
            <person name="Gundlach H."/>
            <person name="Van Bel M."/>
            <person name="Meyberg R."/>
            <person name="Vives C."/>
            <person name="Morata J."/>
            <person name="Symeonidi A."/>
            <person name="Hiss M."/>
            <person name="Muchero W."/>
            <person name="Kamisugi Y."/>
            <person name="Saleh O."/>
            <person name="Blanc G."/>
            <person name="Decker E.L."/>
            <person name="van Gessel N."/>
            <person name="Grimwood J."/>
            <person name="Hayes R.D."/>
            <person name="Graham S.W."/>
            <person name="Gunter L.E."/>
            <person name="McDaniel S.F."/>
            <person name="Hoernstein S.N.W."/>
            <person name="Larsson A."/>
            <person name="Li F.W."/>
            <person name="Perroud P.F."/>
            <person name="Phillips J."/>
            <person name="Ranjan P."/>
            <person name="Rokshar D.S."/>
            <person name="Rothfels C.J."/>
            <person name="Schneider L."/>
            <person name="Shu S."/>
            <person name="Stevenson D.W."/>
            <person name="Thummler F."/>
            <person name="Tillich M."/>
            <person name="Villarreal Aguilar J.C."/>
            <person name="Widiez T."/>
            <person name="Wong G.K."/>
            <person name="Wymore A."/>
            <person name="Zhang Y."/>
            <person name="Zimmer A.D."/>
            <person name="Quatrano R.S."/>
            <person name="Mayer K.F.X."/>
            <person name="Goodstein D."/>
            <person name="Casacuberta J.M."/>
            <person name="Vandepoele K."/>
            <person name="Reski R."/>
            <person name="Cuming A.C."/>
            <person name="Tuskan G.A."/>
            <person name="Maumus F."/>
            <person name="Salse J."/>
            <person name="Schmutz J."/>
            <person name="Rensing S.A."/>
        </authorList>
    </citation>
    <scope>NUCLEOTIDE SEQUENCE [LARGE SCALE GENOMIC DNA]</scope>
    <source>
        <strain evidence="2 3">cv. Gransden 2004</strain>
    </source>
</reference>
<dbReference type="EnsemblPlants" id="Pp3c21_6070V3.1">
    <property type="protein sequence ID" value="Pp3c21_6070V3.1"/>
    <property type="gene ID" value="Pp3c21_6070"/>
</dbReference>
<dbReference type="AlphaFoldDB" id="A0A2K1IQV4"/>
<evidence type="ECO:0000313" key="3">
    <source>
        <dbReference type="Proteomes" id="UP000006727"/>
    </source>
</evidence>
<accession>A0A2K1IQV4</accession>
<organism evidence="1">
    <name type="scientific">Physcomitrium patens</name>
    <name type="common">Spreading-leaved earth moss</name>
    <name type="synonym">Physcomitrella patens</name>
    <dbReference type="NCBI Taxonomy" id="3218"/>
    <lineage>
        <taxon>Eukaryota</taxon>
        <taxon>Viridiplantae</taxon>
        <taxon>Streptophyta</taxon>
        <taxon>Embryophyta</taxon>
        <taxon>Bryophyta</taxon>
        <taxon>Bryophytina</taxon>
        <taxon>Bryopsida</taxon>
        <taxon>Funariidae</taxon>
        <taxon>Funariales</taxon>
        <taxon>Funariaceae</taxon>
        <taxon>Physcomitrium</taxon>
    </lineage>
</organism>
<dbReference type="EMBL" id="ABEU02000021">
    <property type="protein sequence ID" value="PNR31660.1"/>
    <property type="molecule type" value="Genomic_DNA"/>
</dbReference>
<name>A0A2K1IQV4_PHYPA</name>
<proteinExistence type="predicted"/>
<dbReference type="Gramene" id="Pp3c21_6070V3.1">
    <property type="protein sequence ID" value="Pp3c21_6070V3.1"/>
    <property type="gene ID" value="Pp3c21_6070"/>
</dbReference>
<keyword evidence="3" id="KW-1185">Reference proteome</keyword>
<dbReference type="Proteomes" id="UP000006727">
    <property type="component" value="Chromosome 21"/>
</dbReference>
<protein>
    <submittedName>
        <fullName evidence="1 2">Uncharacterized protein</fullName>
    </submittedName>
</protein>
<evidence type="ECO:0000313" key="1">
    <source>
        <dbReference type="EMBL" id="PNR31660.1"/>
    </source>
</evidence>